<dbReference type="GO" id="GO:0052689">
    <property type="term" value="F:carboxylic ester hydrolase activity"/>
    <property type="evidence" value="ECO:0007669"/>
    <property type="project" value="UniProtKB-ARBA"/>
</dbReference>
<evidence type="ECO:0000256" key="1">
    <source>
        <dbReference type="SAM" id="MobiDB-lite"/>
    </source>
</evidence>
<comment type="caution">
    <text evidence="3">The sequence shown here is derived from an EMBL/GenBank/DDBJ whole genome shotgun (WGS) entry which is preliminary data.</text>
</comment>
<feature type="compositionally biased region" description="Basic and acidic residues" evidence="1">
    <location>
        <begin position="72"/>
        <end position="100"/>
    </location>
</feature>
<dbReference type="Proteomes" id="UP000693970">
    <property type="component" value="Unassembled WGS sequence"/>
</dbReference>
<dbReference type="InterPro" id="IPR002641">
    <property type="entry name" value="PNPLA_dom"/>
</dbReference>
<feature type="domain" description="PNPLA" evidence="2">
    <location>
        <begin position="195"/>
        <end position="395"/>
    </location>
</feature>
<evidence type="ECO:0000313" key="4">
    <source>
        <dbReference type="Proteomes" id="UP000693970"/>
    </source>
</evidence>
<dbReference type="Pfam" id="PF01734">
    <property type="entry name" value="Patatin"/>
    <property type="match status" value="1"/>
</dbReference>
<dbReference type="GO" id="GO:0016298">
    <property type="term" value="F:lipase activity"/>
    <property type="evidence" value="ECO:0007669"/>
    <property type="project" value="UniProtKB-ARBA"/>
</dbReference>
<reference evidence="3" key="2">
    <citation type="submission" date="2021-04" db="EMBL/GenBank/DDBJ databases">
        <authorList>
            <person name="Podell S."/>
        </authorList>
    </citation>
    <scope>NUCLEOTIDE SEQUENCE</scope>
    <source>
        <strain evidence="3">Hildebrandi</strain>
    </source>
</reference>
<sequence>MRIGMRNGCMASATQMVNFIAVILSFVVILLCQSVDGYQLKRRGSFLSRPKTTTKQRTIPTSTNSGKSKRNYRNDVMHEEDANASLKIDRSPPSREDTNKRQGRRIQSPLIVRRKPKASVRTVDELRHVILDQELSLNEVSIAYDDDDDGLIEEPASVATDFFHNHAVRELIKDRYEMESMPGHRLSNDTSILALSIEGGGMRGCVSAGMVAAIASLGLSDTIDRVYGSSAGSVVGAYLVSRQVCMDVYVDILPAAQKLFVCKQRMIKGLASSLVDVLMSSLRKENAVRNDTNATTTSARLNAGMNISFVLDGIMGQDHGIRPLDIETFRQNDAKQPLRVVSSTIDPETGRLYSKCFGTEDFFDESTVEKADGTRRGLFACLEASMTVPGATGPPVMICQPDSNHVLPCFDAFCFEPIPYRSAVEEGATHVLVLSSRPEEYQPKTRQGVYETGVAPLYFHSHGYDQVAEFFERGGQQYLYAEDLLTLEHAKTRKLDLSSTSEENERVMVPPPEILYGVPDSPEKRKFIENRESQWRRAHLMPLRVPRGHKELPTLEQGKQAVLEAVRGGFATAFDSLSSIVGLEHIPGAEAAKLVFPEDDDEFNVAEILGSVMKVPGEEILGPAPVEAFSANSANEIAGGDYMQDPFDLTEDINDKSRDRTTLAGQNMKEENLSHHALLAILPGFRGGRFGHLARGLRSGASTSIGEN</sequence>
<proteinExistence type="predicted"/>
<name>A0A9K3Q611_9STRA</name>
<gene>
    <name evidence="3" type="ORF">IV203_027405</name>
</gene>
<feature type="compositionally biased region" description="Polar residues" evidence="1">
    <location>
        <begin position="50"/>
        <end position="66"/>
    </location>
</feature>
<keyword evidence="4" id="KW-1185">Reference proteome</keyword>
<accession>A0A9K3Q611</accession>
<dbReference type="AlphaFoldDB" id="A0A9K3Q611"/>
<organism evidence="3 4">
    <name type="scientific">Nitzschia inconspicua</name>
    <dbReference type="NCBI Taxonomy" id="303405"/>
    <lineage>
        <taxon>Eukaryota</taxon>
        <taxon>Sar</taxon>
        <taxon>Stramenopiles</taxon>
        <taxon>Ochrophyta</taxon>
        <taxon>Bacillariophyta</taxon>
        <taxon>Bacillariophyceae</taxon>
        <taxon>Bacillariophycidae</taxon>
        <taxon>Bacillariales</taxon>
        <taxon>Bacillariaceae</taxon>
        <taxon>Nitzschia</taxon>
    </lineage>
</organism>
<protein>
    <submittedName>
        <fullName evidence="3">Patatin-like phospholipase</fullName>
    </submittedName>
</protein>
<dbReference type="OrthoDB" id="45309at2759"/>
<evidence type="ECO:0000313" key="3">
    <source>
        <dbReference type="EMBL" id="KAG7369659.1"/>
    </source>
</evidence>
<dbReference type="PANTHER" id="PTHR14226:SF64">
    <property type="entry name" value="PNPLA DOMAIN-CONTAINING PROTEIN"/>
    <property type="match status" value="1"/>
</dbReference>
<dbReference type="PANTHER" id="PTHR14226">
    <property type="entry name" value="NEUROPATHY TARGET ESTERASE/SWISS CHEESE D.MELANOGASTER"/>
    <property type="match status" value="1"/>
</dbReference>
<dbReference type="InterPro" id="IPR050301">
    <property type="entry name" value="NTE"/>
</dbReference>
<evidence type="ECO:0000259" key="2">
    <source>
        <dbReference type="Pfam" id="PF01734"/>
    </source>
</evidence>
<feature type="region of interest" description="Disordered" evidence="1">
    <location>
        <begin position="49"/>
        <end position="106"/>
    </location>
</feature>
<dbReference type="EMBL" id="JAGRRH010000005">
    <property type="protein sequence ID" value="KAG7369659.1"/>
    <property type="molecule type" value="Genomic_DNA"/>
</dbReference>
<reference evidence="3" key="1">
    <citation type="journal article" date="2021" name="Sci. Rep.">
        <title>Diploid genomic architecture of Nitzschia inconspicua, an elite biomass production diatom.</title>
        <authorList>
            <person name="Oliver A."/>
            <person name="Podell S."/>
            <person name="Pinowska A."/>
            <person name="Traller J.C."/>
            <person name="Smith S.R."/>
            <person name="McClure R."/>
            <person name="Beliaev A."/>
            <person name="Bohutskyi P."/>
            <person name="Hill E.A."/>
            <person name="Rabines A."/>
            <person name="Zheng H."/>
            <person name="Allen L.Z."/>
            <person name="Kuo A."/>
            <person name="Grigoriev I.V."/>
            <person name="Allen A.E."/>
            <person name="Hazlebeck D."/>
            <person name="Allen E.E."/>
        </authorList>
    </citation>
    <scope>NUCLEOTIDE SEQUENCE</scope>
    <source>
        <strain evidence="3">Hildebrandi</strain>
    </source>
</reference>
<dbReference type="GO" id="GO:0006629">
    <property type="term" value="P:lipid metabolic process"/>
    <property type="evidence" value="ECO:0007669"/>
    <property type="project" value="InterPro"/>
</dbReference>